<dbReference type="OrthoDB" id="9806081at2"/>
<name>A0A4D4JAA8_9PSEU</name>
<accession>A0A4D4JAA8</accession>
<keyword evidence="4" id="KW-1185">Reference proteome</keyword>
<dbReference type="RefSeq" id="WP_137815281.1">
    <property type="nucleotide sequence ID" value="NZ_BJFL01000022.1"/>
</dbReference>
<organism evidence="3 4">
    <name type="scientific">Gandjariella thermophila</name>
    <dbReference type="NCBI Taxonomy" id="1931992"/>
    <lineage>
        <taxon>Bacteria</taxon>
        <taxon>Bacillati</taxon>
        <taxon>Actinomycetota</taxon>
        <taxon>Actinomycetes</taxon>
        <taxon>Pseudonocardiales</taxon>
        <taxon>Pseudonocardiaceae</taxon>
        <taxon>Gandjariella</taxon>
    </lineage>
</organism>
<dbReference type="SUPFAM" id="SSF48208">
    <property type="entry name" value="Six-hairpin glycosidases"/>
    <property type="match status" value="1"/>
</dbReference>
<dbReference type="Proteomes" id="UP000298860">
    <property type="component" value="Unassembled WGS sequence"/>
</dbReference>
<evidence type="ECO:0000256" key="1">
    <source>
        <dbReference type="SAM" id="MobiDB-lite"/>
    </source>
</evidence>
<evidence type="ECO:0000259" key="2">
    <source>
        <dbReference type="Pfam" id="PF00723"/>
    </source>
</evidence>
<feature type="region of interest" description="Disordered" evidence="1">
    <location>
        <begin position="183"/>
        <end position="252"/>
    </location>
</feature>
<dbReference type="InterPro" id="IPR008928">
    <property type="entry name" value="6-hairpin_glycosidase_sf"/>
</dbReference>
<sequence>MPGERNDDRARTAGGALVAEDAHAASALVADRGFDATSGHWSQNTTVAGQPYWTSVQLDETAAPMLLAGLLDRHDPATLDHLERGAEFLVNYTKDGHAAPYSEQERWENQSGYSPATIASAVAGLVTLADLLKRAGDAATADRYLAVADRWRGQVDGWTATHIGPYSPLPYYLRLTKDGRPDAGTRYALGDNNPGTVDRPPRPPRWPGRTPSSSGWRGPSRRATRWSGRHRSPAATSAADAVCGRPHPGGGL</sequence>
<dbReference type="InterPro" id="IPR012341">
    <property type="entry name" value="6hp_glycosidase-like_sf"/>
</dbReference>
<feature type="domain" description="GH15-like" evidence="2">
    <location>
        <begin position="41"/>
        <end position="178"/>
    </location>
</feature>
<reference evidence="4" key="1">
    <citation type="submission" date="2019-04" db="EMBL/GenBank/DDBJ databases">
        <title>Draft genome sequence of Pseudonocardiaceae bacterium SL3-2-4.</title>
        <authorList>
            <person name="Ningsih F."/>
            <person name="Yokota A."/>
            <person name="Sakai Y."/>
            <person name="Nanatani K."/>
            <person name="Yabe S."/>
            <person name="Oetari A."/>
            <person name="Sjamsuridzal W."/>
        </authorList>
    </citation>
    <scope>NUCLEOTIDE SEQUENCE [LARGE SCALE GENOMIC DNA]</scope>
    <source>
        <strain evidence="4">SL3-2-4</strain>
    </source>
</reference>
<dbReference type="InterPro" id="IPR011613">
    <property type="entry name" value="GH15-like"/>
</dbReference>
<feature type="compositionally biased region" description="Low complexity" evidence="1">
    <location>
        <begin position="207"/>
        <end position="218"/>
    </location>
</feature>
<dbReference type="EMBL" id="BJFL01000022">
    <property type="protein sequence ID" value="GDY32252.1"/>
    <property type="molecule type" value="Genomic_DNA"/>
</dbReference>
<evidence type="ECO:0000313" key="3">
    <source>
        <dbReference type="EMBL" id="GDY32252.1"/>
    </source>
</evidence>
<dbReference type="AlphaFoldDB" id="A0A4D4JAA8"/>
<gene>
    <name evidence="3" type="ORF">GTS_38850</name>
</gene>
<evidence type="ECO:0000313" key="4">
    <source>
        <dbReference type="Proteomes" id="UP000298860"/>
    </source>
</evidence>
<protein>
    <recommendedName>
        <fullName evidence="2">GH15-like domain-containing protein</fullName>
    </recommendedName>
</protein>
<dbReference type="Gene3D" id="1.50.10.10">
    <property type="match status" value="1"/>
</dbReference>
<dbReference type="Pfam" id="PF00723">
    <property type="entry name" value="Glyco_hydro_15"/>
    <property type="match status" value="1"/>
</dbReference>
<comment type="caution">
    <text evidence="3">The sequence shown here is derived from an EMBL/GenBank/DDBJ whole genome shotgun (WGS) entry which is preliminary data.</text>
</comment>
<dbReference type="GO" id="GO:0005975">
    <property type="term" value="P:carbohydrate metabolic process"/>
    <property type="evidence" value="ECO:0007669"/>
    <property type="project" value="InterPro"/>
</dbReference>
<proteinExistence type="predicted"/>
<feature type="compositionally biased region" description="Basic residues" evidence="1">
    <location>
        <begin position="219"/>
        <end position="232"/>
    </location>
</feature>